<keyword evidence="4" id="KW-0762">Sugar transport</keyword>
<gene>
    <name evidence="4" type="ORF">HNR50_001207</name>
</gene>
<dbReference type="PANTHER" id="PTHR43208:SF1">
    <property type="entry name" value="ABC TRANSPORTER SUBSTRATE-BINDING PROTEIN"/>
    <property type="match status" value="1"/>
</dbReference>
<dbReference type="PANTHER" id="PTHR43208">
    <property type="entry name" value="ABC TRANSPORTER SUBSTRATE-BINDING PROTEIN"/>
    <property type="match status" value="1"/>
</dbReference>
<dbReference type="CDD" id="cd19963">
    <property type="entry name" value="PBP1_BMP-like"/>
    <property type="match status" value="1"/>
</dbReference>
<evidence type="ECO:0000259" key="3">
    <source>
        <dbReference type="Pfam" id="PF02608"/>
    </source>
</evidence>
<evidence type="ECO:0000256" key="2">
    <source>
        <dbReference type="SAM" id="SignalP"/>
    </source>
</evidence>
<name>A0A841R9C7_9SPIO</name>
<organism evidence="4 5">
    <name type="scientific">Spirochaeta isovalerica</name>
    <dbReference type="NCBI Taxonomy" id="150"/>
    <lineage>
        <taxon>Bacteria</taxon>
        <taxon>Pseudomonadati</taxon>
        <taxon>Spirochaetota</taxon>
        <taxon>Spirochaetia</taxon>
        <taxon>Spirochaetales</taxon>
        <taxon>Spirochaetaceae</taxon>
        <taxon>Spirochaeta</taxon>
    </lineage>
</organism>
<reference evidence="4 5" key="1">
    <citation type="submission" date="2020-08" db="EMBL/GenBank/DDBJ databases">
        <title>Genomic Encyclopedia of Type Strains, Phase IV (KMG-IV): sequencing the most valuable type-strain genomes for metagenomic binning, comparative biology and taxonomic classification.</title>
        <authorList>
            <person name="Goeker M."/>
        </authorList>
    </citation>
    <scope>NUCLEOTIDE SEQUENCE [LARGE SCALE GENOMIC DNA]</scope>
    <source>
        <strain evidence="4 5">DSM 2461</strain>
    </source>
</reference>
<dbReference type="Pfam" id="PF02608">
    <property type="entry name" value="Bmp"/>
    <property type="match status" value="1"/>
</dbReference>
<proteinExistence type="predicted"/>
<evidence type="ECO:0000313" key="5">
    <source>
        <dbReference type="Proteomes" id="UP000587760"/>
    </source>
</evidence>
<dbReference type="Proteomes" id="UP000587760">
    <property type="component" value="Unassembled WGS sequence"/>
</dbReference>
<dbReference type="GO" id="GO:0005886">
    <property type="term" value="C:plasma membrane"/>
    <property type="evidence" value="ECO:0007669"/>
    <property type="project" value="InterPro"/>
</dbReference>
<evidence type="ECO:0000313" key="4">
    <source>
        <dbReference type="EMBL" id="MBB6479549.1"/>
    </source>
</evidence>
<sequence>MKKIYALMLALLLATGTLFASGGQEGAAADDQGGEEKVKVGFVYIGPAGDFGWTYAHEQGRLYLEQQLPWVETVTVESVPEGDAVRFIDRMVQQQKCDVIFTTSFGYMDDTVQAAEKYPDTTFFHCSGFKRAPNLGTYMGDMYQIYYLNGLISGAMTETDKIGYVAAFPIPELFRHMNAFGLGIKEVNPAATVNVKWTYAWYGPDKAREAAEALVSEQCDVLGFTEDTPTVIEVAQEHMEKGDRVFALSHYSPMEAYGEDATITGQLTDWGVIYEQVMNDYKAGKTADLTNYDLLWLMKENAVELGASWDEKINPKYVDDLKNKMIDHAEFGNISVYDLVMKRYDQMKQGREVFDPFTGPIYDQDGNMTVADGEIASIGHLFAEMMYQVDNFATPLPQN</sequence>
<protein>
    <submittedName>
        <fullName evidence="4">Simple sugar transport system substrate-binding protein</fullName>
    </submittedName>
</protein>
<feature type="chain" id="PRO_5032770551" evidence="2">
    <location>
        <begin position="21"/>
        <end position="399"/>
    </location>
</feature>
<dbReference type="Gene3D" id="3.40.50.2300">
    <property type="match status" value="2"/>
</dbReference>
<dbReference type="EMBL" id="JACHGJ010000002">
    <property type="protein sequence ID" value="MBB6479549.1"/>
    <property type="molecule type" value="Genomic_DNA"/>
</dbReference>
<feature type="signal peptide" evidence="2">
    <location>
        <begin position="1"/>
        <end position="20"/>
    </location>
</feature>
<dbReference type="RefSeq" id="WP_184744895.1">
    <property type="nucleotide sequence ID" value="NZ_JACHGJ010000002.1"/>
</dbReference>
<dbReference type="InterPro" id="IPR003760">
    <property type="entry name" value="PnrA-like"/>
</dbReference>
<comment type="caution">
    <text evidence="4">The sequence shown here is derived from an EMBL/GenBank/DDBJ whole genome shotgun (WGS) entry which is preliminary data.</text>
</comment>
<dbReference type="InterPro" id="IPR052910">
    <property type="entry name" value="ABC-Purine-Binding"/>
</dbReference>
<keyword evidence="4" id="KW-0813">Transport</keyword>
<feature type="domain" description="ABC transporter substrate-binding protein PnrA-like" evidence="3">
    <location>
        <begin position="37"/>
        <end position="311"/>
    </location>
</feature>
<keyword evidence="5" id="KW-1185">Reference proteome</keyword>
<evidence type="ECO:0000256" key="1">
    <source>
        <dbReference type="ARBA" id="ARBA00022729"/>
    </source>
</evidence>
<keyword evidence="1 2" id="KW-0732">Signal</keyword>
<accession>A0A841R9C7</accession>
<dbReference type="AlphaFoldDB" id="A0A841R9C7"/>